<comment type="caution">
    <text evidence="2">The sequence shown here is derived from an EMBL/GenBank/DDBJ whole genome shotgun (WGS) entry which is preliminary data.</text>
</comment>
<evidence type="ECO:0000313" key="3">
    <source>
        <dbReference type="Proteomes" id="UP000664795"/>
    </source>
</evidence>
<accession>A0A939K0W2</accession>
<dbReference type="PROSITE" id="PS51257">
    <property type="entry name" value="PROKAR_LIPOPROTEIN"/>
    <property type="match status" value="1"/>
</dbReference>
<protein>
    <submittedName>
        <fullName evidence="2">Serine hydrolase</fullName>
    </submittedName>
</protein>
<evidence type="ECO:0000313" key="2">
    <source>
        <dbReference type="EMBL" id="MBO0931645.1"/>
    </source>
</evidence>
<name>A0A939K0W2_9BACT</name>
<dbReference type="AlphaFoldDB" id="A0A939K0W2"/>
<dbReference type="SUPFAM" id="SSF56601">
    <property type="entry name" value="beta-lactamase/transpeptidase-like"/>
    <property type="match status" value="1"/>
</dbReference>
<dbReference type="InterPro" id="IPR001466">
    <property type="entry name" value="Beta-lactam-related"/>
</dbReference>
<feature type="domain" description="Beta-lactamase-related" evidence="1">
    <location>
        <begin position="46"/>
        <end position="363"/>
    </location>
</feature>
<keyword evidence="2" id="KW-0378">Hydrolase</keyword>
<dbReference type="RefSeq" id="WP_207335604.1">
    <property type="nucleotide sequence ID" value="NZ_JAFMYU010000007.1"/>
</dbReference>
<dbReference type="InterPro" id="IPR050491">
    <property type="entry name" value="AmpC-like"/>
</dbReference>
<proteinExistence type="predicted"/>
<dbReference type="InterPro" id="IPR012338">
    <property type="entry name" value="Beta-lactam/transpept-like"/>
</dbReference>
<gene>
    <name evidence="2" type="ORF">J2I48_11600</name>
</gene>
<dbReference type="PANTHER" id="PTHR46825">
    <property type="entry name" value="D-ALANYL-D-ALANINE-CARBOXYPEPTIDASE/ENDOPEPTIDASE AMPH"/>
    <property type="match status" value="1"/>
</dbReference>
<sequence>MKTRTQPYVLLFLSLFACEKQQDLIVDASSKETILKIINAEKGIQNLNALSFAVVKGNQLLWAEALGKATRTKEASIDTRFLIASVSKTVTAVAALKLAENKQLDLDADISTYLPFQVRNPQFSHVPITTRMLLNHSSSISDTGFNSFDFYCWNEDCPTPLSTFFRDIFDPAGQFYRVKKFDNYSPGTKGTYSNMGFALLGYLIERVARQPFDDYCKQQIFVPLGMSKTEWRLKNSPLTELAVTGTPTINSSEDPFTFIDYPNGGIRTTPTDLSKFQRMLMNDGVFNNTQILSKRTVDLMKKYTLTINKFGFNLDFGLGMYYSNIKGKILFGHVGNESGTTTSMQFDPESKIGVIVFTNSDTANLDLIIYSLYKFASEK</sequence>
<dbReference type="PANTHER" id="PTHR46825:SF9">
    <property type="entry name" value="BETA-LACTAMASE-RELATED DOMAIN-CONTAINING PROTEIN"/>
    <property type="match status" value="1"/>
</dbReference>
<keyword evidence="3" id="KW-1185">Reference proteome</keyword>
<organism evidence="2 3">
    <name type="scientific">Fibrella aquatilis</name>
    <dbReference type="NCBI Taxonomy" id="2817059"/>
    <lineage>
        <taxon>Bacteria</taxon>
        <taxon>Pseudomonadati</taxon>
        <taxon>Bacteroidota</taxon>
        <taxon>Cytophagia</taxon>
        <taxon>Cytophagales</taxon>
        <taxon>Spirosomataceae</taxon>
        <taxon>Fibrella</taxon>
    </lineage>
</organism>
<reference evidence="2 3" key="1">
    <citation type="submission" date="2021-03" db="EMBL/GenBank/DDBJ databases">
        <title>Fibrella sp. HMF5036 genome sequencing and assembly.</title>
        <authorList>
            <person name="Kang H."/>
            <person name="Kim H."/>
            <person name="Bae S."/>
            <person name="Joh K."/>
        </authorList>
    </citation>
    <scope>NUCLEOTIDE SEQUENCE [LARGE SCALE GENOMIC DNA]</scope>
    <source>
        <strain evidence="2 3">HMF5036</strain>
    </source>
</reference>
<dbReference type="GO" id="GO:0016787">
    <property type="term" value="F:hydrolase activity"/>
    <property type="evidence" value="ECO:0007669"/>
    <property type="project" value="UniProtKB-KW"/>
</dbReference>
<dbReference type="Gene3D" id="3.40.710.10">
    <property type="entry name" value="DD-peptidase/beta-lactamase superfamily"/>
    <property type="match status" value="1"/>
</dbReference>
<evidence type="ECO:0000259" key="1">
    <source>
        <dbReference type="Pfam" id="PF00144"/>
    </source>
</evidence>
<dbReference type="Proteomes" id="UP000664795">
    <property type="component" value="Unassembled WGS sequence"/>
</dbReference>
<dbReference type="EMBL" id="JAFMYU010000007">
    <property type="protein sequence ID" value="MBO0931645.1"/>
    <property type="molecule type" value="Genomic_DNA"/>
</dbReference>
<dbReference type="Pfam" id="PF00144">
    <property type="entry name" value="Beta-lactamase"/>
    <property type="match status" value="1"/>
</dbReference>